<evidence type="ECO:0000259" key="2">
    <source>
        <dbReference type="Pfam" id="PF00582"/>
    </source>
</evidence>
<name>A0A143QNQ2_RHOFA</name>
<dbReference type="PANTHER" id="PTHR46268:SF15">
    <property type="entry name" value="UNIVERSAL STRESS PROTEIN HP_0031"/>
    <property type="match status" value="1"/>
</dbReference>
<gene>
    <name evidence="3" type="ORF">A3Q41_03290</name>
</gene>
<sequence length="284" mass="29385">MKITVGYLATPSGDDGVALATALARALDASIDIVLVMAVDEPVMEGSGPYRKILEAKAKGWVDDAAAQVPSGIEVTTHVLSHESFARALIDFAVNSDADMIVVGGASDGLLNRHSIGSVAGQLLHASEVPLALAPRGYRLSSAPITDLTVAVPTRSSAPNPLPFAFTLASAAHVPLRLVSLVSLESTGTPSDETSLDTRRRQVAAAQENLELAARTLPGIEGLESVVADGSTLDEAVGNLEWKPGDVLLLGSSRLATPKRVFLGSSAAKILRAAPVPVVVVPHE</sequence>
<evidence type="ECO:0000313" key="3">
    <source>
        <dbReference type="EMBL" id="AMY24581.1"/>
    </source>
</evidence>
<reference evidence="3 4" key="1">
    <citation type="journal article" date="2016" name="Genome Announc.">
        <title>Complete Genome and Plasmid Sequences for Rhodococcus fascians D188 and Draft Sequences for Rhodococcus Isolates PBTS 1 and PBTS 2.</title>
        <authorList>
            <person name="Stamler R.A."/>
            <person name="Vereecke D."/>
            <person name="Zhang Y."/>
            <person name="Schilkey F."/>
            <person name="Devitt N."/>
            <person name="Randall J.J."/>
        </authorList>
    </citation>
    <scope>NUCLEOTIDE SEQUENCE [LARGE SCALE GENOMIC DNA]</scope>
    <source>
        <strain evidence="3 4">PBTS2</strain>
    </source>
</reference>
<dbReference type="OrthoDB" id="5242641at2"/>
<reference evidence="4" key="2">
    <citation type="submission" date="2016-04" db="EMBL/GenBank/DDBJ databases">
        <title>Complete Genome and Plasmid Sequences for Rhodococcus fascians D188 and Draft Sequences for Rhodococcus spp. Isolates PBTS 1 and PBTS 2.</title>
        <authorList>
            <person name="Stamer R."/>
            <person name="Vereecke D."/>
            <person name="Zhang Y."/>
            <person name="Schilkey F."/>
            <person name="Devitt N."/>
            <person name="Randall J."/>
        </authorList>
    </citation>
    <scope>NUCLEOTIDE SEQUENCE [LARGE SCALE GENOMIC DNA]</scope>
    <source>
        <strain evidence="4">PBTS2</strain>
    </source>
</reference>
<dbReference type="PANTHER" id="PTHR46268">
    <property type="entry name" value="STRESS RESPONSE PROTEIN NHAX"/>
    <property type="match status" value="1"/>
</dbReference>
<dbReference type="InterPro" id="IPR014729">
    <property type="entry name" value="Rossmann-like_a/b/a_fold"/>
</dbReference>
<proteinExistence type="inferred from homology"/>
<dbReference type="Gene3D" id="3.40.50.620">
    <property type="entry name" value="HUPs"/>
    <property type="match status" value="2"/>
</dbReference>
<evidence type="ECO:0000313" key="4">
    <source>
        <dbReference type="Proteomes" id="UP000076038"/>
    </source>
</evidence>
<keyword evidence="4" id="KW-1185">Reference proteome</keyword>
<evidence type="ECO:0000256" key="1">
    <source>
        <dbReference type="ARBA" id="ARBA00008791"/>
    </source>
</evidence>
<dbReference type="InterPro" id="IPR006016">
    <property type="entry name" value="UspA"/>
</dbReference>
<accession>A0A143QNQ2</accession>
<dbReference type="SUPFAM" id="SSF52402">
    <property type="entry name" value="Adenine nucleotide alpha hydrolases-like"/>
    <property type="match status" value="2"/>
</dbReference>
<organism evidence="3 4">
    <name type="scientific">Rhodococcoides fascians</name>
    <name type="common">Rhodococcus fascians</name>
    <dbReference type="NCBI Taxonomy" id="1828"/>
    <lineage>
        <taxon>Bacteria</taxon>
        <taxon>Bacillati</taxon>
        <taxon>Actinomycetota</taxon>
        <taxon>Actinomycetes</taxon>
        <taxon>Mycobacteriales</taxon>
        <taxon>Nocardiaceae</taxon>
        <taxon>Rhodococcoides</taxon>
    </lineage>
</organism>
<protein>
    <submittedName>
        <fullName evidence="3">Universal stress protein</fullName>
    </submittedName>
</protein>
<feature type="domain" description="UspA" evidence="2">
    <location>
        <begin position="2"/>
        <end position="133"/>
    </location>
</feature>
<dbReference type="Proteomes" id="UP000076038">
    <property type="component" value="Chromosome"/>
</dbReference>
<dbReference type="KEGG" id="rhs:A3Q41_03290"/>
<dbReference type="PATRIC" id="fig|1653479.3.peg.3336"/>
<comment type="similarity">
    <text evidence="1">Belongs to the universal stress protein A family.</text>
</comment>
<feature type="domain" description="UspA" evidence="2">
    <location>
        <begin position="150"/>
        <end position="282"/>
    </location>
</feature>
<dbReference type="RefSeq" id="WP_032390016.1">
    <property type="nucleotide sequence ID" value="NZ_CP015220.1"/>
</dbReference>
<dbReference type="CDD" id="cd00293">
    <property type="entry name" value="USP-like"/>
    <property type="match status" value="1"/>
</dbReference>
<dbReference type="Pfam" id="PF00582">
    <property type="entry name" value="Usp"/>
    <property type="match status" value="2"/>
</dbReference>
<dbReference type="AlphaFoldDB" id="A0A143QNQ2"/>
<dbReference type="EMBL" id="CP015220">
    <property type="protein sequence ID" value="AMY24581.1"/>
    <property type="molecule type" value="Genomic_DNA"/>
</dbReference>